<feature type="transmembrane region" description="Helical" evidence="10">
    <location>
        <begin position="335"/>
        <end position="357"/>
    </location>
</feature>
<evidence type="ECO:0000313" key="13">
    <source>
        <dbReference type="EMBL" id="MBD1434320.1"/>
    </source>
</evidence>
<evidence type="ECO:0000256" key="4">
    <source>
        <dbReference type="ARBA" id="ARBA00022553"/>
    </source>
</evidence>
<dbReference type="PRINTS" id="PR00344">
    <property type="entry name" value="BCTRLSENSOR"/>
</dbReference>
<evidence type="ECO:0000256" key="7">
    <source>
        <dbReference type="ARBA" id="ARBA00022777"/>
    </source>
</evidence>
<dbReference type="Gene3D" id="6.10.340.10">
    <property type="match status" value="1"/>
</dbReference>
<dbReference type="PANTHER" id="PTHR43065:SF10">
    <property type="entry name" value="PEROXIDE STRESS-ACTIVATED HISTIDINE KINASE MAK3"/>
    <property type="match status" value="1"/>
</dbReference>
<feature type="transmembrane region" description="Helical" evidence="10">
    <location>
        <begin position="299"/>
        <end position="323"/>
    </location>
</feature>
<evidence type="ECO:0000256" key="5">
    <source>
        <dbReference type="ARBA" id="ARBA00022679"/>
    </source>
</evidence>
<evidence type="ECO:0000256" key="10">
    <source>
        <dbReference type="SAM" id="Phobius"/>
    </source>
</evidence>
<evidence type="ECO:0000256" key="3">
    <source>
        <dbReference type="ARBA" id="ARBA00012438"/>
    </source>
</evidence>
<gene>
    <name evidence="13" type="ORF">H8B06_15920</name>
</gene>
<comment type="caution">
    <text evidence="13">The sequence shown here is derived from an EMBL/GenBank/DDBJ whole genome shotgun (WGS) entry which is preliminary data.</text>
</comment>
<dbReference type="EMBL" id="JACOIK010000011">
    <property type="protein sequence ID" value="MBD1434320.1"/>
    <property type="molecule type" value="Genomic_DNA"/>
</dbReference>
<dbReference type="InterPro" id="IPR003594">
    <property type="entry name" value="HATPase_dom"/>
</dbReference>
<dbReference type="SMART" id="SM00387">
    <property type="entry name" value="HATPase_c"/>
    <property type="match status" value="1"/>
</dbReference>
<keyword evidence="7 13" id="KW-0418">Kinase</keyword>
<dbReference type="Gene3D" id="1.10.287.130">
    <property type="match status" value="1"/>
</dbReference>
<comment type="subcellular location">
    <subcellularLocation>
        <location evidence="2">Membrane</location>
    </subcellularLocation>
</comment>
<evidence type="ECO:0000256" key="6">
    <source>
        <dbReference type="ARBA" id="ARBA00022741"/>
    </source>
</evidence>
<feature type="transmembrane region" description="Helical" evidence="10">
    <location>
        <begin position="954"/>
        <end position="977"/>
    </location>
</feature>
<keyword evidence="10" id="KW-1133">Transmembrane helix</keyword>
<keyword evidence="4" id="KW-0597">Phosphoprotein</keyword>
<evidence type="ECO:0000259" key="12">
    <source>
        <dbReference type="PROSITE" id="PS50885"/>
    </source>
</evidence>
<feature type="domain" description="Histidine kinase" evidence="11">
    <location>
        <begin position="1049"/>
        <end position="1263"/>
    </location>
</feature>
<protein>
    <recommendedName>
        <fullName evidence="3">histidine kinase</fullName>
        <ecNumber evidence="3">2.7.13.3</ecNumber>
    </recommendedName>
</protein>
<dbReference type="InterPro" id="IPR036097">
    <property type="entry name" value="HisK_dim/P_sf"/>
</dbReference>
<evidence type="ECO:0000259" key="11">
    <source>
        <dbReference type="PROSITE" id="PS50109"/>
    </source>
</evidence>
<dbReference type="CDD" id="cd00075">
    <property type="entry name" value="HATPase"/>
    <property type="match status" value="1"/>
</dbReference>
<sequence length="1264" mass="147027">MNLFRFTSIVRKRMEMLTKIRFLLLVLTLSLMGTALTIHFTITDEDMLELDEKKLTRKIHWYEDRIDDILRDSLVIKTFQHADKYPVQLANLTTKLAKEFIYFYIYNDNQIVHWSTYIYVPFSDVGLSEKTSVIQTENRSFLTKKKELTNGISVLALVPIKRNFENTNQFLHNNFLSTIGVNNLEIAGYDDNKNIRNIYSKNGNYLFSVKLIEGKKDNLFISLQFFCWVAGLVCLIILINSIAIYFAKKGKAWLGIILFASTLVAVRYLDLKSNWLFIHSSLELFDPKHYAYNQFLPNIWSFLVNTCAIFWFMCFIMSIQKYLHPPAFLTNRKYAIILSAIGIFSIYFFGHIIYYFLGTLLTHSPVYENDFTKILNLGYYGWLCILLFCINVLTLVLYIDRVVQMVRQLLNNITVILNIELICLVFALIATALIGFNILFGILFGILVFLRTYKAYHFSSPYQLSTFILTVLLFSTISVISYNHYNEIKKMNRMEQAIAHLLAEDDVNAVSLFIDLEKNIINDYRLSKLFNLHDTMPDIPYITDYIKTRYMSGYLSRFEFQAFYYDNEGTPLENYTINKPAEYRENVIKSAIKIPFTSNFYRLRSELGTHEYFTHFSIPYEDNPDKFHHIYLNIKNLSYSTSLPYPEVLADNNATSWHFESFRDNSYALYKGNNLVTQYGTYSYTENDLSIPNKLREYMPLTVNDHYFHLAYKPDQYTTIVFSMPKASLWEHLALASIVFILLLIFFGLFNLINYLIKTFSSISFRWNRIQYHFRILFNNIQYSTRIQALVSTSVLLGTLISGAVAFISLNRQLEETTTTNRLKEIAEITKKIENYMAGSQSQEGFKEKIVEMLKEMAPSTMTNFNLYDKSGRLLYSSQQRIFDLKLISDFMNPAALNKLAVLRNSEAYERERISNFWFSSVYAAIKYEDYTTAAYLNIPYYTTEKDAADSKNLLLNTILNIYTFIIILFGFIAVTLSRKITKPLDIVRMKLAETQLSNKINEPLYWDRNDEIGMLIKEYNHMLIKLEESAKQLRDVERETAWREMAKQVAHEIKNPLTPMKLGIQQLIRSYHENDSRFEERFQRISTSIIEQIDLLSTIATEFSAFAKLPETSLVKIDLVEKIRKAINLFSNTSNTSILLINETSDKSVFVQGDRDQFLRTFNNLFKNAIEASLGRKKIKIDIILRYTDEDLVEILIQDNGFGIPQDVIPKIFKPNFTTKSSGTGLGLAFVKQTITGIGGKIDFMTQTNVGTTFVITLPIYKK</sequence>
<feature type="transmembrane region" description="Helical" evidence="10">
    <location>
        <begin position="733"/>
        <end position="757"/>
    </location>
</feature>
<dbReference type="Gene3D" id="3.30.565.10">
    <property type="entry name" value="Histidine kinase-like ATPase, C-terminal domain"/>
    <property type="match status" value="1"/>
</dbReference>
<reference evidence="13 14" key="1">
    <citation type="submission" date="2020-08" db="EMBL/GenBank/DDBJ databases">
        <title>Sphingobacterium sp. DN00404 isolated from aquaculture water.</title>
        <authorList>
            <person name="Zhang M."/>
        </authorList>
    </citation>
    <scope>NUCLEOTIDE SEQUENCE [LARGE SCALE GENOMIC DNA]</scope>
    <source>
        <strain evidence="13 14">DN00404</strain>
    </source>
</reference>
<evidence type="ECO:0000313" key="14">
    <source>
        <dbReference type="Proteomes" id="UP000602759"/>
    </source>
</evidence>
<dbReference type="GO" id="GO:0016301">
    <property type="term" value="F:kinase activity"/>
    <property type="evidence" value="ECO:0007669"/>
    <property type="project" value="UniProtKB-KW"/>
</dbReference>
<keyword evidence="5" id="KW-0808">Transferase</keyword>
<keyword evidence="10" id="KW-0472">Membrane</keyword>
<dbReference type="PROSITE" id="PS50109">
    <property type="entry name" value="HIS_KIN"/>
    <property type="match status" value="1"/>
</dbReference>
<keyword evidence="8" id="KW-0067">ATP-binding</keyword>
<dbReference type="InterPro" id="IPR003661">
    <property type="entry name" value="HisK_dim/P_dom"/>
</dbReference>
<feature type="transmembrane region" description="Helical" evidence="10">
    <location>
        <begin position="462"/>
        <end position="485"/>
    </location>
</feature>
<dbReference type="InterPro" id="IPR003660">
    <property type="entry name" value="HAMP_dom"/>
</dbReference>
<feature type="domain" description="HAMP" evidence="12">
    <location>
        <begin position="979"/>
        <end position="1032"/>
    </location>
</feature>
<dbReference type="SMART" id="SM00388">
    <property type="entry name" value="HisKA"/>
    <property type="match status" value="1"/>
</dbReference>
<keyword evidence="10" id="KW-0812">Transmembrane</keyword>
<feature type="transmembrane region" description="Helical" evidence="10">
    <location>
        <begin position="252"/>
        <end position="269"/>
    </location>
</feature>
<keyword evidence="6" id="KW-0547">Nucleotide-binding</keyword>
<dbReference type="Proteomes" id="UP000602759">
    <property type="component" value="Unassembled WGS sequence"/>
</dbReference>
<dbReference type="InterPro" id="IPR005467">
    <property type="entry name" value="His_kinase_dom"/>
</dbReference>
<dbReference type="PANTHER" id="PTHR43065">
    <property type="entry name" value="SENSOR HISTIDINE KINASE"/>
    <property type="match status" value="1"/>
</dbReference>
<dbReference type="CDD" id="cd00082">
    <property type="entry name" value="HisKA"/>
    <property type="match status" value="1"/>
</dbReference>
<evidence type="ECO:0000256" key="9">
    <source>
        <dbReference type="ARBA" id="ARBA00023012"/>
    </source>
</evidence>
<accession>A0ABR7YSL9</accession>
<evidence type="ECO:0000256" key="1">
    <source>
        <dbReference type="ARBA" id="ARBA00000085"/>
    </source>
</evidence>
<comment type="catalytic activity">
    <reaction evidence="1">
        <text>ATP + protein L-histidine = ADP + protein N-phospho-L-histidine.</text>
        <dbReference type="EC" id="2.7.13.3"/>
    </reaction>
</comment>
<name>A0ABR7YSL9_9SPHI</name>
<dbReference type="SUPFAM" id="SSF55874">
    <property type="entry name" value="ATPase domain of HSP90 chaperone/DNA topoisomerase II/histidine kinase"/>
    <property type="match status" value="1"/>
</dbReference>
<feature type="transmembrane region" description="Helical" evidence="10">
    <location>
        <begin position="219"/>
        <end position="245"/>
    </location>
</feature>
<keyword evidence="9" id="KW-0902">Two-component regulatory system</keyword>
<feature type="transmembrane region" description="Helical" evidence="10">
    <location>
        <begin position="377"/>
        <end position="400"/>
    </location>
</feature>
<dbReference type="EC" id="2.7.13.3" evidence="3"/>
<dbReference type="InterPro" id="IPR004358">
    <property type="entry name" value="Sig_transdc_His_kin-like_C"/>
</dbReference>
<dbReference type="SUPFAM" id="SSF47384">
    <property type="entry name" value="Homodimeric domain of signal transducing histidine kinase"/>
    <property type="match status" value="1"/>
</dbReference>
<dbReference type="InterPro" id="IPR036890">
    <property type="entry name" value="HATPase_C_sf"/>
</dbReference>
<evidence type="ECO:0000256" key="8">
    <source>
        <dbReference type="ARBA" id="ARBA00022840"/>
    </source>
</evidence>
<keyword evidence="14" id="KW-1185">Reference proteome</keyword>
<dbReference type="PROSITE" id="PS50885">
    <property type="entry name" value="HAMP"/>
    <property type="match status" value="1"/>
</dbReference>
<feature type="transmembrane region" description="Helical" evidence="10">
    <location>
        <begin position="787"/>
        <end position="810"/>
    </location>
</feature>
<evidence type="ECO:0000256" key="2">
    <source>
        <dbReference type="ARBA" id="ARBA00004370"/>
    </source>
</evidence>
<organism evidence="13 14">
    <name type="scientific">Sphingobacterium micropteri</name>
    <dbReference type="NCBI Taxonomy" id="2763501"/>
    <lineage>
        <taxon>Bacteria</taxon>
        <taxon>Pseudomonadati</taxon>
        <taxon>Bacteroidota</taxon>
        <taxon>Sphingobacteriia</taxon>
        <taxon>Sphingobacteriales</taxon>
        <taxon>Sphingobacteriaceae</taxon>
        <taxon>Sphingobacterium</taxon>
    </lineage>
</organism>
<dbReference type="Pfam" id="PF02518">
    <property type="entry name" value="HATPase_c"/>
    <property type="match status" value="1"/>
</dbReference>
<proteinExistence type="predicted"/>
<feature type="transmembrane region" description="Helical" evidence="10">
    <location>
        <begin position="421"/>
        <end position="450"/>
    </location>
</feature>